<dbReference type="CDD" id="cd02440">
    <property type="entry name" value="AdoMet_MTases"/>
    <property type="match status" value="1"/>
</dbReference>
<evidence type="ECO:0000313" key="10">
    <source>
        <dbReference type="EMBL" id="MEX0385434.1"/>
    </source>
</evidence>
<evidence type="ECO:0000256" key="4">
    <source>
        <dbReference type="ARBA" id="ARBA00022679"/>
    </source>
</evidence>
<accession>A0ABV3S6R8</accession>
<dbReference type="PANTHER" id="PTHR11727">
    <property type="entry name" value="DIMETHYLADENOSINE TRANSFERASE"/>
    <property type="match status" value="1"/>
</dbReference>
<dbReference type="Proteomes" id="UP001556653">
    <property type="component" value="Unassembled WGS sequence"/>
</dbReference>
<dbReference type="PANTHER" id="PTHR11727:SF7">
    <property type="entry name" value="DIMETHYLADENOSINE TRANSFERASE-RELATED"/>
    <property type="match status" value="1"/>
</dbReference>
<dbReference type="HAMAP" id="MF_00607">
    <property type="entry name" value="16SrRNA_methyltr_A"/>
    <property type="match status" value="1"/>
</dbReference>
<evidence type="ECO:0000313" key="11">
    <source>
        <dbReference type="Proteomes" id="UP001556653"/>
    </source>
</evidence>
<dbReference type="SUPFAM" id="SSF53335">
    <property type="entry name" value="S-adenosyl-L-methionine-dependent methyltransferases"/>
    <property type="match status" value="1"/>
</dbReference>
<feature type="binding site" evidence="7 8">
    <location>
        <position position="59"/>
    </location>
    <ligand>
        <name>S-adenosyl-L-methionine</name>
        <dbReference type="ChEBI" id="CHEBI:59789"/>
    </ligand>
</feature>
<organism evidence="10 11">
    <name type="scientific">Spiribacter onubensis</name>
    <dbReference type="NCBI Taxonomy" id="3122420"/>
    <lineage>
        <taxon>Bacteria</taxon>
        <taxon>Pseudomonadati</taxon>
        <taxon>Pseudomonadota</taxon>
        <taxon>Gammaproteobacteria</taxon>
        <taxon>Chromatiales</taxon>
        <taxon>Ectothiorhodospiraceae</taxon>
        <taxon>Spiribacter</taxon>
    </lineage>
</organism>
<comment type="similarity">
    <text evidence="7">Belongs to the class I-like SAM-binding methyltransferase superfamily. rRNA adenine N(6)-methyltransferase family. RsmA subfamily.</text>
</comment>
<feature type="binding site" evidence="7 8">
    <location>
        <position position="107"/>
    </location>
    <ligand>
        <name>S-adenosyl-L-methionine</name>
        <dbReference type="ChEBI" id="CHEBI:59789"/>
    </ligand>
</feature>
<dbReference type="EMBL" id="JBAKFJ010000001">
    <property type="protein sequence ID" value="MEX0385434.1"/>
    <property type="molecule type" value="Genomic_DNA"/>
</dbReference>
<dbReference type="InterPro" id="IPR011530">
    <property type="entry name" value="rRNA_adenine_dimethylase"/>
</dbReference>
<dbReference type="PROSITE" id="PS51689">
    <property type="entry name" value="SAM_RNA_A_N6_MT"/>
    <property type="match status" value="1"/>
</dbReference>
<feature type="domain" description="Ribosomal RNA adenine methylase transferase N-terminal" evidence="9">
    <location>
        <begin position="18"/>
        <end position="192"/>
    </location>
</feature>
<dbReference type="Gene3D" id="1.10.8.100">
    <property type="entry name" value="Ribosomal RNA adenine dimethylase-like, domain 2"/>
    <property type="match status" value="1"/>
</dbReference>
<evidence type="ECO:0000256" key="1">
    <source>
        <dbReference type="ARBA" id="ARBA00022490"/>
    </source>
</evidence>
<dbReference type="Gene3D" id="3.40.50.150">
    <property type="entry name" value="Vaccinia Virus protein VP39"/>
    <property type="match status" value="1"/>
</dbReference>
<dbReference type="InterPro" id="IPR023165">
    <property type="entry name" value="rRNA_Ade_diMease-like_C"/>
</dbReference>
<keyword evidence="3 7" id="KW-0489">Methyltransferase</keyword>
<feature type="binding site" evidence="7 8">
    <location>
        <position position="13"/>
    </location>
    <ligand>
        <name>S-adenosyl-L-methionine</name>
        <dbReference type="ChEBI" id="CHEBI:59789"/>
    </ligand>
</feature>
<evidence type="ECO:0000256" key="5">
    <source>
        <dbReference type="ARBA" id="ARBA00022691"/>
    </source>
</evidence>
<dbReference type="SMART" id="SM00650">
    <property type="entry name" value="rADc"/>
    <property type="match status" value="1"/>
</dbReference>
<evidence type="ECO:0000256" key="8">
    <source>
        <dbReference type="PROSITE-ProRule" id="PRU01026"/>
    </source>
</evidence>
<name>A0ABV3S6R8_9GAMM</name>
<dbReference type="EC" id="2.1.1.182" evidence="7"/>
<dbReference type="InterPro" id="IPR029063">
    <property type="entry name" value="SAM-dependent_MTases_sf"/>
</dbReference>
<keyword evidence="5 7" id="KW-0949">S-adenosyl-L-methionine</keyword>
<keyword evidence="1 7" id="KW-0963">Cytoplasm</keyword>
<comment type="subcellular location">
    <subcellularLocation>
        <location evidence="7">Cytoplasm</location>
    </subcellularLocation>
</comment>
<keyword evidence="2 7" id="KW-0698">rRNA processing</keyword>
<keyword evidence="4 7" id="KW-0808">Transferase</keyword>
<evidence type="ECO:0000256" key="3">
    <source>
        <dbReference type="ARBA" id="ARBA00022603"/>
    </source>
</evidence>
<keyword evidence="6 7" id="KW-0694">RNA-binding</keyword>
<comment type="catalytic activity">
    <reaction evidence="7">
        <text>adenosine(1518)/adenosine(1519) in 16S rRNA + 4 S-adenosyl-L-methionine = N(6)-dimethyladenosine(1518)/N(6)-dimethyladenosine(1519) in 16S rRNA + 4 S-adenosyl-L-homocysteine + 4 H(+)</text>
        <dbReference type="Rhea" id="RHEA:19609"/>
        <dbReference type="Rhea" id="RHEA-COMP:10232"/>
        <dbReference type="Rhea" id="RHEA-COMP:10233"/>
        <dbReference type="ChEBI" id="CHEBI:15378"/>
        <dbReference type="ChEBI" id="CHEBI:57856"/>
        <dbReference type="ChEBI" id="CHEBI:59789"/>
        <dbReference type="ChEBI" id="CHEBI:74411"/>
        <dbReference type="ChEBI" id="CHEBI:74493"/>
        <dbReference type="EC" id="2.1.1.182"/>
    </reaction>
</comment>
<feature type="binding site" evidence="7 8">
    <location>
        <position position="38"/>
    </location>
    <ligand>
        <name>S-adenosyl-L-methionine</name>
        <dbReference type="ChEBI" id="CHEBI:59789"/>
    </ligand>
</feature>
<evidence type="ECO:0000256" key="2">
    <source>
        <dbReference type="ARBA" id="ARBA00022552"/>
    </source>
</evidence>
<sequence length="265" mass="29279">MHRARRRFGQNFLHDRMIIQQMIIALSPRAGESFLEVGPGQGALTRPLLDHGVRLTAIEIDRDLAAGLRRHPAAQAGQFQVIEDDALTRPLAPLIDQAYQALRIVGNLPYNLSTPLLFHLTAPPAGIRDLHVLLQREVVDRMAAVPGSRTYGRLSVMMQARCQVEPLFDVHPGAFAPPPRVTSRFVRLIPHRARPLGDVDDDCLGRVVAQAFAQRRKTLRNALRGLLDAAAIEAADIDPATRAEQVDLAGYGRLARIVERQDSAD</sequence>
<dbReference type="NCBIfam" id="TIGR00755">
    <property type="entry name" value="ksgA"/>
    <property type="match status" value="1"/>
</dbReference>
<comment type="function">
    <text evidence="7">Specifically dimethylates two adjacent adenosines (A1518 and A1519) in the loop of a conserved hairpin near the 3'-end of 16S rRNA in the 30S particle. May play a critical role in biogenesis of 30S subunits.</text>
</comment>
<comment type="caution">
    <text evidence="10">The sequence shown here is derived from an EMBL/GenBank/DDBJ whole genome shotgun (WGS) entry which is preliminary data.</text>
</comment>
<proteinExistence type="inferred from homology"/>
<feature type="binding site" evidence="7 8">
    <location>
        <position position="85"/>
    </location>
    <ligand>
        <name>S-adenosyl-L-methionine</name>
        <dbReference type="ChEBI" id="CHEBI:59789"/>
    </ligand>
</feature>
<feature type="binding site" evidence="7 8">
    <location>
        <position position="11"/>
    </location>
    <ligand>
        <name>S-adenosyl-L-methionine</name>
        <dbReference type="ChEBI" id="CHEBI:59789"/>
    </ligand>
</feature>
<dbReference type="RefSeq" id="WP_367965918.1">
    <property type="nucleotide sequence ID" value="NZ_JBAKFI010000003.1"/>
</dbReference>
<protein>
    <recommendedName>
        <fullName evidence="7">Ribosomal RNA small subunit methyltransferase A</fullName>
        <ecNumber evidence="7">2.1.1.182</ecNumber>
    </recommendedName>
    <alternativeName>
        <fullName evidence="7">16S rRNA (adenine(1518)-N(6)/adenine(1519)-N(6))-dimethyltransferase</fullName>
    </alternativeName>
    <alternativeName>
        <fullName evidence="7">16S rRNA dimethyladenosine transferase</fullName>
    </alternativeName>
    <alternativeName>
        <fullName evidence="7">16S rRNA dimethylase</fullName>
    </alternativeName>
    <alternativeName>
        <fullName evidence="7">S-adenosylmethionine-6-N', N'-adenosyl(rRNA) dimethyltransferase</fullName>
    </alternativeName>
</protein>
<evidence type="ECO:0000256" key="6">
    <source>
        <dbReference type="ARBA" id="ARBA00022884"/>
    </source>
</evidence>
<dbReference type="InterPro" id="IPR020598">
    <property type="entry name" value="rRNA_Ade_methylase_Trfase_N"/>
</dbReference>
<evidence type="ECO:0000259" key="9">
    <source>
        <dbReference type="SMART" id="SM00650"/>
    </source>
</evidence>
<dbReference type="InterPro" id="IPR001737">
    <property type="entry name" value="KsgA/Erm"/>
</dbReference>
<keyword evidence="11" id="KW-1185">Reference proteome</keyword>
<dbReference type="GO" id="GO:0052908">
    <property type="term" value="F:16S rRNA (adenine(1518)-N(6)/adenine(1519)-N(6))-dimethyltransferase activity"/>
    <property type="evidence" value="ECO:0007669"/>
    <property type="project" value="UniProtKB-EC"/>
</dbReference>
<evidence type="ECO:0000256" key="7">
    <source>
        <dbReference type="HAMAP-Rule" id="MF_00607"/>
    </source>
</evidence>
<dbReference type="Pfam" id="PF00398">
    <property type="entry name" value="RrnaAD"/>
    <property type="match status" value="1"/>
</dbReference>
<reference evidence="10 11" key="1">
    <citation type="submission" date="2024-02" db="EMBL/GenBank/DDBJ databases">
        <title>New especies of Spiribacter isolated from saline water.</title>
        <authorList>
            <person name="Leon M.J."/>
            <person name="De La Haba R."/>
            <person name="Sanchez-Porro C."/>
            <person name="Ventosa A."/>
        </authorList>
    </citation>
    <scope>NUCLEOTIDE SEQUENCE [LARGE SCALE GENOMIC DNA]</scope>
    <source>
        <strain evidence="11">ag22IC4-227</strain>
    </source>
</reference>
<gene>
    <name evidence="7 10" type="primary">rsmA</name>
    <name evidence="7" type="synonym">ksgA</name>
    <name evidence="10" type="ORF">V6X64_00295</name>
</gene>